<protein>
    <submittedName>
        <fullName evidence="4">A24 family peptidase</fullName>
        <ecNumber evidence="4">3.4.23.-</ecNumber>
    </submittedName>
</protein>
<keyword evidence="2" id="KW-0472">Membrane</keyword>
<evidence type="ECO:0000313" key="4">
    <source>
        <dbReference type="EMBL" id="WQD80363.1"/>
    </source>
</evidence>
<dbReference type="EMBL" id="CP139965">
    <property type="protein sequence ID" value="WQD80363.1"/>
    <property type="molecule type" value="Genomic_DNA"/>
</dbReference>
<dbReference type="Gene3D" id="1.20.120.1220">
    <property type="match status" value="1"/>
</dbReference>
<feature type="transmembrane region" description="Helical" evidence="2">
    <location>
        <begin position="28"/>
        <end position="45"/>
    </location>
</feature>
<sequence>MNPLVSSLVFAAWAAAVAVCDCRSRRVPNALVAVGLIAALAFALVHGNPFGLTPARALAGAVVGFVALMPFFALGVMGAADVKVFAVLGAWCGVDALPGLWVAASLAAGVHAVALLFTMRGHTATSGPQTSHGIVLRGTRGTPYVACLAVPAIAWLALHTLHLTAGAAR</sequence>
<keyword evidence="4" id="KW-0378">Hydrolase</keyword>
<comment type="similarity">
    <text evidence="1">Belongs to the peptidase A24 family.</text>
</comment>
<organism evidence="4 5">
    <name type="scientific">Paraburkholderia kururiensis</name>
    <dbReference type="NCBI Taxonomy" id="984307"/>
    <lineage>
        <taxon>Bacteria</taxon>
        <taxon>Pseudomonadati</taxon>
        <taxon>Pseudomonadota</taxon>
        <taxon>Betaproteobacteria</taxon>
        <taxon>Burkholderiales</taxon>
        <taxon>Burkholderiaceae</taxon>
        <taxon>Paraburkholderia</taxon>
    </lineage>
</organism>
<keyword evidence="2" id="KW-1133">Transmembrane helix</keyword>
<keyword evidence="2" id="KW-0812">Transmembrane</keyword>
<dbReference type="Proteomes" id="UP001325479">
    <property type="component" value="Chromosome"/>
</dbReference>
<feature type="domain" description="Prepilin type IV endopeptidase peptidase" evidence="3">
    <location>
        <begin position="8"/>
        <end position="112"/>
    </location>
</feature>
<dbReference type="InterPro" id="IPR000045">
    <property type="entry name" value="Prepilin_IV_endopep_pep"/>
</dbReference>
<feature type="transmembrane region" description="Helical" evidence="2">
    <location>
        <begin position="100"/>
        <end position="119"/>
    </location>
</feature>
<gene>
    <name evidence="4" type="ORF">U0042_12145</name>
</gene>
<dbReference type="Pfam" id="PF01478">
    <property type="entry name" value="Peptidase_A24"/>
    <property type="match status" value="1"/>
</dbReference>
<proteinExistence type="inferred from homology"/>
<feature type="transmembrane region" description="Helical" evidence="2">
    <location>
        <begin position="57"/>
        <end position="80"/>
    </location>
</feature>
<reference evidence="4 5" key="1">
    <citation type="submission" date="2023-12" db="EMBL/GenBank/DDBJ databases">
        <title>Genome sequencing and assembly of bacterial species from a model synthetic community.</title>
        <authorList>
            <person name="Hogle S.L."/>
        </authorList>
    </citation>
    <scope>NUCLEOTIDE SEQUENCE [LARGE SCALE GENOMIC DNA]</scope>
    <source>
        <strain evidence="4 5">HAMBI 2494</strain>
    </source>
</reference>
<dbReference type="PANTHER" id="PTHR30487:SF0">
    <property type="entry name" value="PREPILIN LEADER PEPTIDASE_N-METHYLTRANSFERASE-RELATED"/>
    <property type="match status" value="1"/>
</dbReference>
<dbReference type="GO" id="GO:0016787">
    <property type="term" value="F:hydrolase activity"/>
    <property type="evidence" value="ECO:0007669"/>
    <property type="project" value="UniProtKB-KW"/>
</dbReference>
<dbReference type="PANTHER" id="PTHR30487">
    <property type="entry name" value="TYPE 4 PREPILIN-LIKE PROTEINS LEADER PEPTIDE-PROCESSING ENZYME"/>
    <property type="match status" value="1"/>
</dbReference>
<evidence type="ECO:0000313" key="5">
    <source>
        <dbReference type="Proteomes" id="UP001325479"/>
    </source>
</evidence>
<dbReference type="InterPro" id="IPR050882">
    <property type="entry name" value="Prepilin_peptidase/N-MTase"/>
</dbReference>
<evidence type="ECO:0000256" key="2">
    <source>
        <dbReference type="SAM" id="Phobius"/>
    </source>
</evidence>
<accession>A0ABZ0WSI1</accession>
<evidence type="ECO:0000256" key="1">
    <source>
        <dbReference type="ARBA" id="ARBA00005801"/>
    </source>
</evidence>
<dbReference type="EC" id="3.4.23.-" evidence="4"/>
<name>A0ABZ0WSI1_9BURK</name>
<keyword evidence="5" id="KW-1185">Reference proteome</keyword>
<evidence type="ECO:0000259" key="3">
    <source>
        <dbReference type="Pfam" id="PF01478"/>
    </source>
</evidence>
<dbReference type="RefSeq" id="WP_114815349.1">
    <property type="nucleotide sequence ID" value="NZ_CP139965.1"/>
</dbReference>